<reference evidence="3 4" key="1">
    <citation type="submission" date="2022-04" db="EMBL/GenBank/DDBJ databases">
        <title>Positive selection, recombination, and allopatry shape intraspecific diversity of widespread and dominant cyanobacteria.</title>
        <authorList>
            <person name="Wei J."/>
            <person name="Shu W."/>
            <person name="Hu C."/>
        </authorList>
    </citation>
    <scope>NUCLEOTIDE SEQUENCE [LARGE SCALE GENOMIC DNA]</scope>
    <source>
        <strain evidence="3 4">AS-A4</strain>
    </source>
</reference>
<dbReference type="CDD" id="cd00293">
    <property type="entry name" value="USP-like"/>
    <property type="match status" value="1"/>
</dbReference>
<sequence length="291" mass="32598">MFQRLVICTDFSDGLHRLVSFVSSFAEGGVKQLVFLHSVPYVERNNVPRINEEGIKQAQERLSTALKNLPPGIDVQVEVECGNPVDLILKVANKYAADLVLTGTPTRSLLAEKFFGSTTVALVQRLTVPLMVMRPQLIATYTAEELSLRCRHLCRYLLVPYHGSPASKYLVQQLKQSFQPSIELQLHLCWVVDGMRRRDVPTDHQLASARKELETIAAEIRTADITIDPVEVREGDPLTEVLAAAQEANVSAIVTSSSVPNKLLSWSAPQFTDELLRRSWHPIIYFPPSRQ</sequence>
<evidence type="ECO:0000313" key="3">
    <source>
        <dbReference type="EMBL" id="MEP1060396.1"/>
    </source>
</evidence>
<evidence type="ECO:0000256" key="1">
    <source>
        <dbReference type="ARBA" id="ARBA00008791"/>
    </source>
</evidence>
<name>A0ABV0KMD3_9CYAN</name>
<gene>
    <name evidence="3" type="ORF">NDI38_18325</name>
</gene>
<evidence type="ECO:0000313" key="4">
    <source>
        <dbReference type="Proteomes" id="UP001476950"/>
    </source>
</evidence>
<dbReference type="EMBL" id="JAMPLM010000017">
    <property type="protein sequence ID" value="MEP1060396.1"/>
    <property type="molecule type" value="Genomic_DNA"/>
</dbReference>
<proteinExistence type="inferred from homology"/>
<keyword evidence="4" id="KW-1185">Reference proteome</keyword>
<dbReference type="SUPFAM" id="SSF52402">
    <property type="entry name" value="Adenine nucleotide alpha hydrolases-like"/>
    <property type="match status" value="2"/>
</dbReference>
<dbReference type="Proteomes" id="UP001476950">
    <property type="component" value="Unassembled WGS sequence"/>
</dbReference>
<dbReference type="PANTHER" id="PTHR46268">
    <property type="entry name" value="STRESS RESPONSE PROTEIN NHAX"/>
    <property type="match status" value="1"/>
</dbReference>
<dbReference type="InterPro" id="IPR014729">
    <property type="entry name" value="Rossmann-like_a/b/a_fold"/>
</dbReference>
<protein>
    <submittedName>
        <fullName evidence="3">Universal stress protein</fullName>
    </submittedName>
</protein>
<comment type="caution">
    <text evidence="3">The sequence shown here is derived from an EMBL/GenBank/DDBJ whole genome shotgun (WGS) entry which is preliminary data.</text>
</comment>
<feature type="domain" description="UspA" evidence="2">
    <location>
        <begin position="1"/>
        <end position="134"/>
    </location>
</feature>
<organism evidence="3 4">
    <name type="scientific">Stenomitos frigidus AS-A4</name>
    <dbReference type="NCBI Taxonomy" id="2933935"/>
    <lineage>
        <taxon>Bacteria</taxon>
        <taxon>Bacillati</taxon>
        <taxon>Cyanobacteriota</taxon>
        <taxon>Cyanophyceae</taxon>
        <taxon>Leptolyngbyales</taxon>
        <taxon>Leptolyngbyaceae</taxon>
        <taxon>Stenomitos</taxon>
    </lineage>
</organism>
<evidence type="ECO:0000259" key="2">
    <source>
        <dbReference type="Pfam" id="PF00582"/>
    </source>
</evidence>
<dbReference type="Pfam" id="PF00582">
    <property type="entry name" value="Usp"/>
    <property type="match status" value="2"/>
</dbReference>
<feature type="domain" description="UspA" evidence="2">
    <location>
        <begin position="157"/>
        <end position="284"/>
    </location>
</feature>
<dbReference type="RefSeq" id="WP_190446277.1">
    <property type="nucleotide sequence ID" value="NZ_JAMPLM010000017.1"/>
</dbReference>
<comment type="similarity">
    <text evidence="1">Belongs to the universal stress protein A family.</text>
</comment>
<dbReference type="Gene3D" id="3.40.50.620">
    <property type="entry name" value="HUPs"/>
    <property type="match status" value="2"/>
</dbReference>
<dbReference type="PANTHER" id="PTHR46268:SF22">
    <property type="entry name" value="SENSOR PROTEIN KDPD-RELATED"/>
    <property type="match status" value="1"/>
</dbReference>
<dbReference type="InterPro" id="IPR006016">
    <property type="entry name" value="UspA"/>
</dbReference>
<accession>A0ABV0KMD3</accession>